<feature type="transmembrane region" description="Helical" evidence="1">
    <location>
        <begin position="6"/>
        <end position="27"/>
    </location>
</feature>
<proteinExistence type="predicted"/>
<comment type="caution">
    <text evidence="2">The sequence shown here is derived from an EMBL/GenBank/DDBJ whole genome shotgun (WGS) entry which is preliminary data.</text>
</comment>
<reference evidence="2" key="1">
    <citation type="submission" date="2020-06" db="EMBL/GenBank/DDBJ databases">
        <authorList>
            <person name="Ji K."/>
            <person name="Li J."/>
        </authorList>
    </citation>
    <scope>NUCLEOTIDE SEQUENCE</scope>
    <source>
        <strain evidence="2">JKM2019</strain>
        <tissue evidence="2">Whole body</tissue>
    </source>
</reference>
<organism evidence="2">
    <name type="scientific">Dermatophagoides farinae</name>
    <name type="common">American house dust mite</name>
    <dbReference type="NCBI Taxonomy" id="6954"/>
    <lineage>
        <taxon>Eukaryota</taxon>
        <taxon>Metazoa</taxon>
        <taxon>Ecdysozoa</taxon>
        <taxon>Arthropoda</taxon>
        <taxon>Chelicerata</taxon>
        <taxon>Arachnida</taxon>
        <taxon>Acari</taxon>
        <taxon>Acariformes</taxon>
        <taxon>Sarcoptiformes</taxon>
        <taxon>Astigmata</taxon>
        <taxon>Psoroptidia</taxon>
        <taxon>Analgoidea</taxon>
        <taxon>Pyroglyphidae</taxon>
        <taxon>Dermatophagoidinae</taxon>
        <taxon>Dermatophagoides</taxon>
    </lineage>
</organism>
<sequence>MNHLSFFYVILIAYFSINIPISFASNIRRVSAQSSSPGKYFVVTNGQQQLPFQSQQQAPELLPVTQSSIDSNERAASFMVDPLIIIALIALPTIGMLGLSSLIMPLIPIGIYVIQQFFPTGAGRRRRRRSLSITKSVPYNHHLFNDELFEWAMRNFLRMMNKQNISSENNATIDQH</sequence>
<evidence type="ECO:0000313" key="2">
    <source>
        <dbReference type="EMBL" id="KAH7642173.1"/>
    </source>
</evidence>
<gene>
    <name evidence="2" type="ORF">HUG17_5218</name>
</gene>
<name>A0A9D4SHS3_DERFA</name>
<dbReference type="Proteomes" id="UP000828236">
    <property type="component" value="Unassembled WGS sequence"/>
</dbReference>
<accession>A0A9D4SHS3</accession>
<keyword evidence="1" id="KW-0472">Membrane</keyword>
<evidence type="ECO:0000256" key="1">
    <source>
        <dbReference type="SAM" id="Phobius"/>
    </source>
</evidence>
<feature type="transmembrane region" description="Helical" evidence="1">
    <location>
        <begin position="78"/>
        <end position="97"/>
    </location>
</feature>
<keyword evidence="1" id="KW-1133">Transmembrane helix</keyword>
<protein>
    <recommendedName>
        <fullName evidence="3">Transmembrane protein</fullName>
    </recommendedName>
</protein>
<dbReference type="AlphaFoldDB" id="A0A9D4SHS3"/>
<reference evidence="2" key="2">
    <citation type="journal article" date="2021" name="World Allergy Organ. J.">
        <title>Chromosome-level assembly of Dermatophagoides farinae genome and transcriptome reveals two novel allergens Der f 37 and Der f 39.</title>
        <authorList>
            <person name="Chen J."/>
            <person name="Cai Z."/>
            <person name="Fan D."/>
            <person name="Hu J."/>
            <person name="Hou Y."/>
            <person name="He Y."/>
            <person name="Zhang Z."/>
            <person name="Zhao Z."/>
            <person name="Gao P."/>
            <person name="Hu W."/>
            <person name="Sun J."/>
            <person name="Li J."/>
            <person name="Ji K."/>
        </authorList>
    </citation>
    <scope>NUCLEOTIDE SEQUENCE</scope>
    <source>
        <strain evidence="2">JKM2019</strain>
    </source>
</reference>
<evidence type="ECO:0008006" key="3">
    <source>
        <dbReference type="Google" id="ProtNLM"/>
    </source>
</evidence>
<keyword evidence="1" id="KW-0812">Transmembrane</keyword>
<dbReference type="EMBL" id="SDOV01000004">
    <property type="protein sequence ID" value="KAH7642173.1"/>
    <property type="molecule type" value="Genomic_DNA"/>
</dbReference>
<feature type="transmembrane region" description="Helical" evidence="1">
    <location>
        <begin position="103"/>
        <end position="122"/>
    </location>
</feature>